<reference evidence="4 5" key="1">
    <citation type="submission" date="2014-09" db="EMBL/GenBank/DDBJ databases">
        <authorList>
            <person name="McGinnis J.M."/>
            <person name="Wolfgang W.J."/>
        </authorList>
    </citation>
    <scope>NUCLEOTIDE SEQUENCE [LARGE SCALE GENOMIC DNA]</scope>
    <source>
        <strain evidence="4 5">JCM 14014</strain>
    </source>
</reference>
<evidence type="ECO:0000256" key="2">
    <source>
        <dbReference type="SAM" id="MobiDB-lite"/>
    </source>
</evidence>
<feature type="domain" description="Aldehyde dehydrogenase" evidence="3">
    <location>
        <begin position="29"/>
        <end position="104"/>
    </location>
</feature>
<dbReference type="InterPro" id="IPR015590">
    <property type="entry name" value="Aldehyde_DH_dom"/>
</dbReference>
<organism evidence="4 5">
    <name type="scientific">Paracoccus halophilus</name>
    <dbReference type="NCBI Taxonomy" id="376733"/>
    <lineage>
        <taxon>Bacteria</taxon>
        <taxon>Pseudomonadati</taxon>
        <taxon>Pseudomonadota</taxon>
        <taxon>Alphaproteobacteria</taxon>
        <taxon>Rhodobacterales</taxon>
        <taxon>Paracoccaceae</taxon>
        <taxon>Paracoccus</taxon>
    </lineage>
</organism>
<protein>
    <recommendedName>
        <fullName evidence="3">Aldehyde dehydrogenase domain-containing protein</fullName>
    </recommendedName>
</protein>
<dbReference type="InterPro" id="IPR016161">
    <property type="entry name" value="Ald_DH/histidinol_DH"/>
</dbReference>
<evidence type="ECO:0000313" key="5">
    <source>
        <dbReference type="Proteomes" id="UP000029846"/>
    </source>
</evidence>
<dbReference type="GO" id="GO:0006574">
    <property type="term" value="P:L-valine catabolic process"/>
    <property type="evidence" value="ECO:0007669"/>
    <property type="project" value="TreeGrafter"/>
</dbReference>
<evidence type="ECO:0000313" key="4">
    <source>
        <dbReference type="EMBL" id="KGJ02334.1"/>
    </source>
</evidence>
<keyword evidence="5" id="KW-1185">Reference proteome</keyword>
<name>A0A099EVN4_9RHOB</name>
<dbReference type="InterPro" id="IPR016162">
    <property type="entry name" value="Ald_DH_N"/>
</dbReference>
<proteinExistence type="predicted"/>
<keyword evidence="1" id="KW-0560">Oxidoreductase</keyword>
<reference evidence="4 5" key="2">
    <citation type="submission" date="2014-10" db="EMBL/GenBank/DDBJ databases">
        <title>Paracoccus sanguinis sp. nov., isolated from clinical specimens of New York State patients.</title>
        <authorList>
            <person name="Mingle L.A."/>
            <person name="Cole J.A."/>
            <person name="Lapierre P."/>
            <person name="Musser K.A."/>
        </authorList>
    </citation>
    <scope>NUCLEOTIDE SEQUENCE [LARGE SCALE GENOMIC DNA]</scope>
    <source>
        <strain evidence="4 5">JCM 14014</strain>
    </source>
</reference>
<dbReference type="GO" id="GO:0006210">
    <property type="term" value="P:thymine catabolic process"/>
    <property type="evidence" value="ECO:0007669"/>
    <property type="project" value="TreeGrafter"/>
</dbReference>
<dbReference type="EMBL" id="JRKN01000040">
    <property type="protein sequence ID" value="KGJ02334.1"/>
    <property type="molecule type" value="Genomic_DNA"/>
</dbReference>
<dbReference type="PANTHER" id="PTHR43866">
    <property type="entry name" value="MALONATE-SEMIALDEHYDE DEHYDROGENASE"/>
    <property type="match status" value="1"/>
</dbReference>
<feature type="region of interest" description="Disordered" evidence="2">
    <location>
        <begin position="1"/>
        <end position="27"/>
    </location>
</feature>
<dbReference type="Gene3D" id="3.40.605.10">
    <property type="entry name" value="Aldehyde Dehydrogenase, Chain A, domain 1"/>
    <property type="match status" value="1"/>
</dbReference>
<dbReference type="InterPro" id="IPR010061">
    <property type="entry name" value="MeMal-semiAld_DH"/>
</dbReference>
<gene>
    <name evidence="4" type="ORF">IT41_17775</name>
</gene>
<comment type="caution">
    <text evidence="4">The sequence shown here is derived from an EMBL/GenBank/DDBJ whole genome shotgun (WGS) entry which is preliminary data.</text>
</comment>
<dbReference type="GO" id="GO:0004491">
    <property type="term" value="F:methylmalonate-semialdehyde dehydrogenase (acylating, NAD) activity"/>
    <property type="evidence" value="ECO:0007669"/>
    <property type="project" value="InterPro"/>
</dbReference>
<dbReference type="AlphaFoldDB" id="A0A099EVN4"/>
<evidence type="ECO:0000256" key="1">
    <source>
        <dbReference type="ARBA" id="ARBA00023002"/>
    </source>
</evidence>
<dbReference type="SUPFAM" id="SSF53720">
    <property type="entry name" value="ALDH-like"/>
    <property type="match status" value="1"/>
</dbReference>
<feature type="compositionally biased region" description="Polar residues" evidence="2">
    <location>
        <begin position="9"/>
        <end position="19"/>
    </location>
</feature>
<dbReference type="Proteomes" id="UP000029846">
    <property type="component" value="Unassembled WGS sequence"/>
</dbReference>
<dbReference type="RefSeq" id="WP_036743717.1">
    <property type="nucleotide sequence ID" value="NZ_FOJO01000035.1"/>
</dbReference>
<accession>A0A099EVN4</accession>
<sequence>MSPGGRAATSPSSTRQQAIRTGRWPFASAEAISAEHGKTHDDAKGEVIRRLEVVEFATGAPHLLQGEITENVGTSVGSHSLRQPPGVVAGITPFNFPAMVPIVDVPGGAGLR</sequence>
<evidence type="ECO:0000259" key="3">
    <source>
        <dbReference type="Pfam" id="PF00171"/>
    </source>
</evidence>
<dbReference type="Pfam" id="PF00171">
    <property type="entry name" value="Aldedh"/>
    <property type="match status" value="1"/>
</dbReference>
<dbReference type="PANTHER" id="PTHR43866:SF4">
    <property type="entry name" value="MALONATE-SEMIALDEHYDE DEHYDROGENASE"/>
    <property type="match status" value="1"/>
</dbReference>
<dbReference type="eggNOG" id="COG1012">
    <property type="taxonomic scope" value="Bacteria"/>
</dbReference>